<organism evidence="1">
    <name type="scientific">Graphocephala atropunctata</name>
    <dbReference type="NCBI Taxonomy" id="36148"/>
    <lineage>
        <taxon>Eukaryota</taxon>
        <taxon>Metazoa</taxon>
        <taxon>Ecdysozoa</taxon>
        <taxon>Arthropoda</taxon>
        <taxon>Hexapoda</taxon>
        <taxon>Insecta</taxon>
        <taxon>Pterygota</taxon>
        <taxon>Neoptera</taxon>
        <taxon>Paraneoptera</taxon>
        <taxon>Hemiptera</taxon>
        <taxon>Auchenorrhyncha</taxon>
        <taxon>Membracoidea</taxon>
        <taxon>Cicadellidae</taxon>
        <taxon>Cicadellinae</taxon>
        <taxon>Cicadellini</taxon>
        <taxon>Graphocephala</taxon>
    </lineage>
</organism>
<feature type="non-terminal residue" evidence="1">
    <location>
        <position position="1"/>
    </location>
</feature>
<protein>
    <submittedName>
        <fullName evidence="1">Uncharacterized protein</fullName>
    </submittedName>
</protein>
<name>A0A1B6KLP2_9HEMI</name>
<proteinExistence type="predicted"/>
<dbReference type="EMBL" id="GEBQ01027843">
    <property type="protein sequence ID" value="JAT12134.1"/>
    <property type="molecule type" value="Transcribed_RNA"/>
</dbReference>
<gene>
    <name evidence="1" type="ORF">g.42458</name>
</gene>
<evidence type="ECO:0000313" key="1">
    <source>
        <dbReference type="EMBL" id="JAT12134.1"/>
    </source>
</evidence>
<feature type="non-terminal residue" evidence="1">
    <location>
        <position position="103"/>
    </location>
</feature>
<dbReference type="AlphaFoldDB" id="A0A1B6KLP2"/>
<accession>A0A1B6KLP2</accession>
<reference evidence="1" key="1">
    <citation type="submission" date="2015-11" db="EMBL/GenBank/DDBJ databases">
        <title>De novo transcriptome assembly of four potential Pierce s Disease insect vectors from Arizona vineyards.</title>
        <authorList>
            <person name="Tassone E.E."/>
        </authorList>
    </citation>
    <scope>NUCLEOTIDE SEQUENCE</scope>
</reference>
<sequence>NIFHEQNNLKVIDPKEISDIFNNYYINAVRDSFYSEKIKPSLVMNHSEIFSEGKYECKLINRAEIVQIVATLKNTFSTGYDEIPVLVIKSAIEYLTDPLLHLV</sequence>